<gene>
    <name evidence="4" type="ORF">F8163_00970</name>
</gene>
<dbReference type="Gene3D" id="3.40.630.30">
    <property type="match status" value="1"/>
</dbReference>
<dbReference type="GO" id="GO:0008080">
    <property type="term" value="F:N-acetyltransferase activity"/>
    <property type="evidence" value="ECO:0007669"/>
    <property type="project" value="InterPro"/>
</dbReference>
<feature type="domain" description="N-acetyltransferase" evidence="3">
    <location>
        <begin position="1"/>
        <end position="141"/>
    </location>
</feature>
<dbReference type="AlphaFoldDB" id="A0A7V7VD73"/>
<dbReference type="PANTHER" id="PTHR43626:SF4">
    <property type="entry name" value="GCN5-RELATED N-ACETYLTRANSFERASE 2, CHLOROPLASTIC"/>
    <property type="match status" value="1"/>
</dbReference>
<keyword evidence="2" id="KW-0012">Acyltransferase</keyword>
<organism evidence="4 5">
    <name type="scientific">Bacillus luti</name>
    <dbReference type="NCBI Taxonomy" id="2026191"/>
    <lineage>
        <taxon>Bacteria</taxon>
        <taxon>Bacillati</taxon>
        <taxon>Bacillota</taxon>
        <taxon>Bacilli</taxon>
        <taxon>Bacillales</taxon>
        <taxon>Bacillaceae</taxon>
        <taxon>Bacillus</taxon>
        <taxon>Bacillus cereus group</taxon>
    </lineage>
</organism>
<dbReference type="RefSeq" id="WP_000666070.1">
    <property type="nucleotide sequence ID" value="NZ_JBNTKI010000015.1"/>
</dbReference>
<comment type="caution">
    <text evidence="4">The sequence shown here is derived from an EMBL/GenBank/DDBJ whole genome shotgun (WGS) entry which is preliminary data.</text>
</comment>
<dbReference type="GO" id="GO:0005737">
    <property type="term" value="C:cytoplasm"/>
    <property type="evidence" value="ECO:0007669"/>
    <property type="project" value="TreeGrafter"/>
</dbReference>
<evidence type="ECO:0000256" key="2">
    <source>
        <dbReference type="ARBA" id="ARBA00023315"/>
    </source>
</evidence>
<dbReference type="Proteomes" id="UP000470409">
    <property type="component" value="Unassembled WGS sequence"/>
</dbReference>
<evidence type="ECO:0000256" key="1">
    <source>
        <dbReference type="ARBA" id="ARBA00022679"/>
    </source>
</evidence>
<dbReference type="InterPro" id="IPR016181">
    <property type="entry name" value="Acyl_CoA_acyltransferase"/>
</dbReference>
<proteinExistence type="predicted"/>
<evidence type="ECO:0000313" key="5">
    <source>
        <dbReference type="Proteomes" id="UP000470409"/>
    </source>
</evidence>
<name>A0A7V7VD73_9BACI</name>
<dbReference type="EMBL" id="WBPG01000001">
    <property type="protein sequence ID" value="KAB2445842.1"/>
    <property type="molecule type" value="Genomic_DNA"/>
</dbReference>
<accession>A0A7V7VD73</accession>
<protein>
    <submittedName>
        <fullName evidence="4">GNAT family N-acetyltransferase</fullName>
    </submittedName>
</protein>
<dbReference type="SUPFAM" id="SSF55729">
    <property type="entry name" value="Acyl-CoA N-acyltransferases (Nat)"/>
    <property type="match status" value="1"/>
</dbReference>
<dbReference type="InterPro" id="IPR045039">
    <property type="entry name" value="NSI-like"/>
</dbReference>
<dbReference type="PANTHER" id="PTHR43626">
    <property type="entry name" value="ACYL-COA N-ACYLTRANSFERASE"/>
    <property type="match status" value="1"/>
</dbReference>
<dbReference type="PROSITE" id="PS51186">
    <property type="entry name" value="GNAT"/>
    <property type="match status" value="1"/>
</dbReference>
<evidence type="ECO:0000259" key="3">
    <source>
        <dbReference type="PROSITE" id="PS51186"/>
    </source>
</evidence>
<dbReference type="CDD" id="cd04301">
    <property type="entry name" value="NAT_SF"/>
    <property type="match status" value="1"/>
</dbReference>
<dbReference type="InterPro" id="IPR000182">
    <property type="entry name" value="GNAT_dom"/>
</dbReference>
<evidence type="ECO:0000313" key="4">
    <source>
        <dbReference type="EMBL" id="KAB2445842.1"/>
    </source>
</evidence>
<reference evidence="4 5" key="1">
    <citation type="submission" date="2019-10" db="EMBL/GenBank/DDBJ databases">
        <title>Bacillus from the desert of Cuatro Cinegas, Coahuila.</title>
        <authorList>
            <person name="Olmedo-Alvarez G."/>
            <person name="Saldana S."/>
            <person name="Barcelo D."/>
        </authorList>
    </citation>
    <scope>NUCLEOTIDE SEQUENCE [LARGE SCALE GENOMIC DNA]</scope>
    <source>
        <strain evidence="4 5">CH155b_5T</strain>
    </source>
</reference>
<sequence>MKEYDIKNNIPTLEEYKYLCDSVGWTNYMNFEVVETSLQNSIYCITVNDNNRIIGMGRIVGDGAIYFYIQDIVVHPDYQRNGIGKKIMNALVEYLNRNAPDKAFIGLFASQGKTSFYEKYDFKDYSPNMTGMFTVISKKQA</sequence>
<dbReference type="Pfam" id="PF13673">
    <property type="entry name" value="Acetyltransf_10"/>
    <property type="match status" value="1"/>
</dbReference>
<keyword evidence="1 4" id="KW-0808">Transferase</keyword>